<name>A0A8H7UD01_9FUNG</name>
<evidence type="ECO:0000313" key="2">
    <source>
        <dbReference type="Proteomes" id="UP000612746"/>
    </source>
</evidence>
<comment type="caution">
    <text evidence="1">The sequence shown here is derived from an EMBL/GenBank/DDBJ whole genome shotgun (WGS) entry which is preliminary data.</text>
</comment>
<gene>
    <name evidence="1" type="ORF">INT44_001582</name>
</gene>
<proteinExistence type="predicted"/>
<accession>A0A8H7UD01</accession>
<protein>
    <submittedName>
        <fullName evidence="1">Uncharacterized protein</fullName>
    </submittedName>
</protein>
<organism evidence="1 2">
    <name type="scientific">Umbelopsis vinacea</name>
    <dbReference type="NCBI Taxonomy" id="44442"/>
    <lineage>
        <taxon>Eukaryota</taxon>
        <taxon>Fungi</taxon>
        <taxon>Fungi incertae sedis</taxon>
        <taxon>Mucoromycota</taxon>
        <taxon>Mucoromycotina</taxon>
        <taxon>Umbelopsidomycetes</taxon>
        <taxon>Umbelopsidales</taxon>
        <taxon>Umbelopsidaceae</taxon>
        <taxon>Umbelopsis</taxon>
    </lineage>
</organism>
<dbReference type="AlphaFoldDB" id="A0A8H7UD01"/>
<keyword evidence="2" id="KW-1185">Reference proteome</keyword>
<sequence length="71" mass="7989">MKLLDNLATKVNWGGVWLADRLALEPGSGLSDLDELVDCRPTVHVTCYLKNYPSRTWQIVLKMRCGHPHGV</sequence>
<evidence type="ECO:0000313" key="1">
    <source>
        <dbReference type="EMBL" id="KAG2178430.1"/>
    </source>
</evidence>
<dbReference type="Proteomes" id="UP000612746">
    <property type="component" value="Unassembled WGS sequence"/>
</dbReference>
<dbReference type="EMBL" id="JAEPRA010000011">
    <property type="protein sequence ID" value="KAG2178430.1"/>
    <property type="molecule type" value="Genomic_DNA"/>
</dbReference>
<reference evidence="1" key="1">
    <citation type="submission" date="2020-12" db="EMBL/GenBank/DDBJ databases">
        <title>Metabolic potential, ecology and presence of endohyphal bacteria is reflected in genomic diversity of Mucoromycotina.</title>
        <authorList>
            <person name="Muszewska A."/>
            <person name="Okrasinska A."/>
            <person name="Steczkiewicz K."/>
            <person name="Drgas O."/>
            <person name="Orlowska M."/>
            <person name="Perlinska-Lenart U."/>
            <person name="Aleksandrzak-Piekarczyk T."/>
            <person name="Szatraj K."/>
            <person name="Zielenkiewicz U."/>
            <person name="Pilsyk S."/>
            <person name="Malc E."/>
            <person name="Mieczkowski P."/>
            <person name="Kruszewska J.S."/>
            <person name="Biernat P."/>
            <person name="Pawlowska J."/>
        </authorList>
    </citation>
    <scope>NUCLEOTIDE SEQUENCE</scope>
    <source>
        <strain evidence="1">WA0000051536</strain>
    </source>
</reference>